<dbReference type="InterPro" id="IPR006311">
    <property type="entry name" value="TAT_signal"/>
</dbReference>
<comment type="similarity">
    <text evidence="1">Belongs to the Rieske iron-sulfur protein family.</text>
</comment>
<accession>A0A967EFL2</accession>
<dbReference type="Pfam" id="PF10399">
    <property type="entry name" value="UCR_Fe-S_N"/>
    <property type="match status" value="1"/>
</dbReference>
<dbReference type="PIRSF" id="PIRSF036704">
    <property type="entry name" value="UCP036704"/>
    <property type="match status" value="1"/>
</dbReference>
<name>A0A967EFL2_9RHOB</name>
<sequence>MTKKVEDGASRRDFLKLAASGAPAVAVVAAATGGQAEAAQPDLSSERMQDTAHTRAYFDSARF</sequence>
<dbReference type="AlphaFoldDB" id="A0A967EFL2"/>
<evidence type="ECO:0000259" key="2">
    <source>
        <dbReference type="Pfam" id="PF10399"/>
    </source>
</evidence>
<evidence type="ECO:0000313" key="4">
    <source>
        <dbReference type="Proteomes" id="UP000639775"/>
    </source>
</evidence>
<dbReference type="Gene3D" id="1.20.5.510">
    <property type="entry name" value="Single helix bin"/>
    <property type="match status" value="1"/>
</dbReference>
<protein>
    <submittedName>
        <fullName evidence="3">Twin-arginine translocation signal domain-containing protein</fullName>
    </submittedName>
</protein>
<evidence type="ECO:0000256" key="1">
    <source>
        <dbReference type="ARBA" id="ARBA00010651"/>
    </source>
</evidence>
<dbReference type="GO" id="GO:0008121">
    <property type="term" value="F:quinol-cytochrome-c reductase activity"/>
    <property type="evidence" value="ECO:0007669"/>
    <property type="project" value="InterPro"/>
</dbReference>
<evidence type="ECO:0000313" key="3">
    <source>
        <dbReference type="EMBL" id="NHQ75498.1"/>
    </source>
</evidence>
<comment type="caution">
    <text evidence="3">The sequence shown here is derived from an EMBL/GenBank/DDBJ whole genome shotgun (WGS) entry which is preliminary data.</text>
</comment>
<dbReference type="InterPro" id="IPR019470">
    <property type="entry name" value="Ubiq_cytC_Rdtase_Fe-S_su_TAT"/>
</dbReference>
<dbReference type="RefSeq" id="WP_167198866.1">
    <property type="nucleotide sequence ID" value="NZ_JAAORB010000035.1"/>
</dbReference>
<dbReference type="InterPro" id="IPR019546">
    <property type="entry name" value="TAT_signal_bac_arc"/>
</dbReference>
<dbReference type="PROSITE" id="PS51318">
    <property type="entry name" value="TAT"/>
    <property type="match status" value="1"/>
</dbReference>
<feature type="domain" description="Ubiquitinol-cytochrome C reductase Fe-S subunit TAT signal" evidence="2">
    <location>
        <begin position="1"/>
        <end position="31"/>
    </location>
</feature>
<keyword evidence="4" id="KW-1185">Reference proteome</keyword>
<dbReference type="NCBIfam" id="TIGR01409">
    <property type="entry name" value="TAT_signal_seq"/>
    <property type="match status" value="1"/>
</dbReference>
<dbReference type="Proteomes" id="UP000639775">
    <property type="component" value="Unassembled WGS sequence"/>
</dbReference>
<dbReference type="InterPro" id="IPR014177">
    <property type="entry name" value="Formate_DH_TAT-contain"/>
</dbReference>
<dbReference type="EMBL" id="JAAORB010000035">
    <property type="protein sequence ID" value="NHQ75498.1"/>
    <property type="molecule type" value="Genomic_DNA"/>
</dbReference>
<proteinExistence type="inferred from homology"/>
<gene>
    <name evidence="3" type="ORF">HAT86_13640</name>
</gene>
<organism evidence="3 4">
    <name type="scientific">Roseovarius gahaiensis</name>
    <dbReference type="NCBI Taxonomy" id="2716691"/>
    <lineage>
        <taxon>Bacteria</taxon>
        <taxon>Pseudomonadati</taxon>
        <taxon>Pseudomonadota</taxon>
        <taxon>Alphaproteobacteria</taxon>
        <taxon>Rhodobacterales</taxon>
        <taxon>Roseobacteraceae</taxon>
        <taxon>Roseovarius</taxon>
    </lineage>
</organism>
<reference evidence="3" key="1">
    <citation type="submission" date="2020-03" db="EMBL/GenBank/DDBJ databases">
        <title>Roseovarius gahaiensis sp. nov., isolated from Gahai Saline Lake, China.</title>
        <authorList>
            <person name="Sun X."/>
        </authorList>
    </citation>
    <scope>NUCLEOTIDE SEQUENCE</scope>
    <source>
        <strain evidence="3">GH877</strain>
    </source>
</reference>